<evidence type="ECO:0000256" key="2">
    <source>
        <dbReference type="ARBA" id="ARBA00022714"/>
    </source>
</evidence>
<dbReference type="GO" id="GO:0005739">
    <property type="term" value="C:mitochondrion"/>
    <property type="evidence" value="ECO:0007669"/>
    <property type="project" value="TreeGrafter"/>
</dbReference>
<evidence type="ECO:0000259" key="7">
    <source>
        <dbReference type="PROSITE" id="PS51085"/>
    </source>
</evidence>
<comment type="similarity">
    <text evidence="1">Belongs to the adrenodoxin/putidaredoxin family.</text>
</comment>
<dbReference type="STRING" id="1314790.A0A1Y1Y372"/>
<gene>
    <name evidence="8" type="ORF">K493DRAFT_354630</name>
</gene>
<dbReference type="SUPFAM" id="SSF54292">
    <property type="entry name" value="2Fe-2S ferredoxin-like"/>
    <property type="match status" value="1"/>
</dbReference>
<dbReference type="PANTHER" id="PTHR23426">
    <property type="entry name" value="FERREDOXIN/ADRENODOXIN"/>
    <property type="match status" value="1"/>
</dbReference>
<dbReference type="Proteomes" id="UP000193498">
    <property type="component" value="Unassembled WGS sequence"/>
</dbReference>
<dbReference type="EMBL" id="MCFE01000282">
    <property type="protein sequence ID" value="ORX92335.1"/>
    <property type="molecule type" value="Genomic_DNA"/>
</dbReference>
<feature type="domain" description="2Fe-2S ferredoxin-type" evidence="7">
    <location>
        <begin position="26"/>
        <end position="128"/>
    </location>
</feature>
<name>A0A1Y1Y372_9FUNG</name>
<dbReference type="PROSITE" id="PS51085">
    <property type="entry name" value="2FE2S_FER_2"/>
    <property type="match status" value="1"/>
</dbReference>
<organism evidence="8 9">
    <name type="scientific">Basidiobolus meristosporus CBS 931.73</name>
    <dbReference type="NCBI Taxonomy" id="1314790"/>
    <lineage>
        <taxon>Eukaryota</taxon>
        <taxon>Fungi</taxon>
        <taxon>Fungi incertae sedis</taxon>
        <taxon>Zoopagomycota</taxon>
        <taxon>Entomophthoromycotina</taxon>
        <taxon>Basidiobolomycetes</taxon>
        <taxon>Basidiobolales</taxon>
        <taxon>Basidiobolaceae</taxon>
        <taxon>Basidiobolus</taxon>
    </lineage>
</organism>
<dbReference type="Pfam" id="PF00111">
    <property type="entry name" value="Fer2"/>
    <property type="match status" value="1"/>
</dbReference>
<evidence type="ECO:0000256" key="5">
    <source>
        <dbReference type="ARBA" id="ARBA00023014"/>
    </source>
</evidence>
<dbReference type="InParanoid" id="A0A1Y1Y372"/>
<dbReference type="GO" id="GO:0046872">
    <property type="term" value="F:metal ion binding"/>
    <property type="evidence" value="ECO:0007669"/>
    <property type="project" value="UniProtKB-KW"/>
</dbReference>
<evidence type="ECO:0000313" key="9">
    <source>
        <dbReference type="Proteomes" id="UP000193498"/>
    </source>
</evidence>
<evidence type="ECO:0000256" key="6">
    <source>
        <dbReference type="ARBA" id="ARBA00034078"/>
    </source>
</evidence>
<proteinExistence type="inferred from homology"/>
<dbReference type="CDD" id="cd00207">
    <property type="entry name" value="fer2"/>
    <property type="match status" value="1"/>
</dbReference>
<evidence type="ECO:0000313" key="8">
    <source>
        <dbReference type="EMBL" id="ORX92335.1"/>
    </source>
</evidence>
<dbReference type="InterPro" id="IPR001041">
    <property type="entry name" value="2Fe-2S_ferredoxin-type"/>
</dbReference>
<dbReference type="GO" id="GO:0051537">
    <property type="term" value="F:2 iron, 2 sulfur cluster binding"/>
    <property type="evidence" value="ECO:0007669"/>
    <property type="project" value="UniProtKB-KW"/>
</dbReference>
<keyword evidence="2" id="KW-0001">2Fe-2S</keyword>
<sequence>MSLLATFTRRMVPMASRVRLMSTKSLTVNFITPEGENVTVKAAEGDNIMEIAHQNHIDLEGACEGSLACSTCHVILPDEFYEKLEEPSDEENDMLDLAFGLTDTSRLGCQVIMTPELDGITCKIPSATRNMAVDGYKPKPH</sequence>
<evidence type="ECO:0000256" key="4">
    <source>
        <dbReference type="ARBA" id="ARBA00023004"/>
    </source>
</evidence>
<dbReference type="InterPro" id="IPR018298">
    <property type="entry name" value="Adrenodoxin_Fe-S_BS"/>
</dbReference>
<dbReference type="InterPro" id="IPR036010">
    <property type="entry name" value="2Fe-2S_ferredoxin-like_sf"/>
</dbReference>
<evidence type="ECO:0000256" key="3">
    <source>
        <dbReference type="ARBA" id="ARBA00022723"/>
    </source>
</evidence>
<dbReference type="AlphaFoldDB" id="A0A1Y1Y372"/>
<keyword evidence="4" id="KW-0408">Iron</keyword>
<keyword evidence="5" id="KW-0411">Iron-sulfur</keyword>
<protein>
    <submittedName>
        <fullName evidence="8">Ferredoxin</fullName>
    </submittedName>
</protein>
<comment type="caution">
    <text evidence="8">The sequence shown here is derived from an EMBL/GenBank/DDBJ whole genome shotgun (WGS) entry which is preliminary data.</text>
</comment>
<reference evidence="8 9" key="1">
    <citation type="submission" date="2016-07" db="EMBL/GenBank/DDBJ databases">
        <title>Pervasive Adenine N6-methylation of Active Genes in Fungi.</title>
        <authorList>
            <consortium name="DOE Joint Genome Institute"/>
            <person name="Mondo S.J."/>
            <person name="Dannebaum R.O."/>
            <person name="Kuo R.C."/>
            <person name="Labutti K."/>
            <person name="Haridas S."/>
            <person name="Kuo A."/>
            <person name="Salamov A."/>
            <person name="Ahrendt S.R."/>
            <person name="Lipzen A."/>
            <person name="Sullivan W."/>
            <person name="Andreopoulos W.B."/>
            <person name="Clum A."/>
            <person name="Lindquist E."/>
            <person name="Daum C."/>
            <person name="Ramamoorthy G.K."/>
            <person name="Gryganskyi A."/>
            <person name="Culley D."/>
            <person name="Magnuson J.K."/>
            <person name="James T.Y."/>
            <person name="O'Malley M.A."/>
            <person name="Stajich J.E."/>
            <person name="Spatafora J.W."/>
            <person name="Visel A."/>
            <person name="Grigoriev I.V."/>
        </authorList>
    </citation>
    <scope>NUCLEOTIDE SEQUENCE [LARGE SCALE GENOMIC DNA]</scope>
    <source>
        <strain evidence="8 9">CBS 931.73</strain>
    </source>
</reference>
<keyword evidence="9" id="KW-1185">Reference proteome</keyword>
<evidence type="ECO:0000256" key="1">
    <source>
        <dbReference type="ARBA" id="ARBA00010914"/>
    </source>
</evidence>
<dbReference type="PROSITE" id="PS00814">
    <property type="entry name" value="ADX"/>
    <property type="match status" value="1"/>
</dbReference>
<dbReference type="PANTHER" id="PTHR23426:SF65">
    <property type="entry name" value="FERREDOXIN-2, MITOCHONDRIAL"/>
    <property type="match status" value="1"/>
</dbReference>
<dbReference type="Gene3D" id="3.10.20.30">
    <property type="match status" value="1"/>
</dbReference>
<dbReference type="PRINTS" id="PR00355">
    <property type="entry name" value="ADRENODOXIN"/>
</dbReference>
<dbReference type="GO" id="GO:0140647">
    <property type="term" value="P:P450-containing electron transport chain"/>
    <property type="evidence" value="ECO:0007669"/>
    <property type="project" value="InterPro"/>
</dbReference>
<accession>A0A1Y1Y372</accession>
<dbReference type="InterPro" id="IPR012675">
    <property type="entry name" value="Beta-grasp_dom_sf"/>
</dbReference>
<comment type="cofactor">
    <cofactor evidence="6">
        <name>[2Fe-2S] cluster</name>
        <dbReference type="ChEBI" id="CHEBI:190135"/>
    </cofactor>
</comment>
<dbReference type="GO" id="GO:0009055">
    <property type="term" value="F:electron transfer activity"/>
    <property type="evidence" value="ECO:0007669"/>
    <property type="project" value="TreeGrafter"/>
</dbReference>
<keyword evidence="3" id="KW-0479">Metal-binding</keyword>
<dbReference type="OrthoDB" id="268593at2759"/>
<dbReference type="InterPro" id="IPR001055">
    <property type="entry name" value="Adrenodoxin-like"/>
</dbReference>